<dbReference type="PANTHER" id="PTHR11895:SF169">
    <property type="entry name" value="GLUTAMYL-TRNA(GLN) AMIDOTRANSFERASE"/>
    <property type="match status" value="1"/>
</dbReference>
<dbReference type="Gene3D" id="1.20.58.1700">
    <property type="match status" value="1"/>
</dbReference>
<dbReference type="NCBIfam" id="TIGR02713">
    <property type="entry name" value="allophanate_hyd"/>
    <property type="match status" value="1"/>
</dbReference>
<dbReference type="EMBL" id="JARXVQ010000001">
    <property type="protein sequence ID" value="MDH6181078.1"/>
    <property type="molecule type" value="Genomic_DNA"/>
</dbReference>
<sequence>MTLSTSAVVRAFAAIEAADRPEIWISLRPEAEVIAEAAEVDAAAHAPLRGMVFAVKDNIDVAGLPTTLGLPLSRRGDIAEQDATAVARLRAAGAIVIGKTNLDQFATGLVGTRSPYGAVRNAWWPERISGGSSSGSAVAVALGMVDFALGTDTAGSGRIPAALNRIVGIKPSLGLVPVTGMRDACRPFDTITVFARELEVATLASQIMYGPDGHDGLAREWPVDARLAAPEHPTLAVPLEANLASLDNEARAAWREAIEHWSAVAELRPLDITPLLNSARLLYEGAIVAGRFAAAGEFMSDHAGLDPTVASIVRAAEPVPAWRYVADRAKLDDARTTASVLLDGLDGLVIPTAPGHPTLAEVAADPIGVNSWLGTFTNFVNLLDLAAIAVPHVDASSRGFGTTVVTRAGEDRVAADLAARVLGVDRPSGFDGEGVDLAVFGAHLTGQPLNGQLRELGARFVRSVQTAPSYSLFALDTTPPKPGLVPRRDLGASIAGEVWRISPVGLTRFLSALPAPMTLGAITLSDGESVIGFSCTVDALEGAREITEFGSWPEYLAQRAV</sequence>
<dbReference type="EC" id="3.5.1.54" evidence="3"/>
<dbReference type="InterPro" id="IPR023631">
    <property type="entry name" value="Amidase_dom"/>
</dbReference>
<dbReference type="PANTHER" id="PTHR11895">
    <property type="entry name" value="TRANSAMIDASE"/>
    <property type="match status" value="1"/>
</dbReference>
<evidence type="ECO:0000313" key="4">
    <source>
        <dbReference type="Proteomes" id="UP001160142"/>
    </source>
</evidence>
<dbReference type="RefSeq" id="WP_322133400.1">
    <property type="nucleotide sequence ID" value="NZ_CP085036.1"/>
</dbReference>
<accession>A0ABT6KM40</accession>
<comment type="caution">
    <text evidence="3">The sequence shown here is derived from an EMBL/GenBank/DDBJ whole genome shotgun (WGS) entry which is preliminary data.</text>
</comment>
<dbReference type="Gene3D" id="3.10.490.10">
    <property type="entry name" value="Gamma-glutamyl cyclotransferase-like"/>
    <property type="match status" value="1"/>
</dbReference>
<dbReference type="SUPFAM" id="SSF75304">
    <property type="entry name" value="Amidase signature (AS) enzymes"/>
    <property type="match status" value="1"/>
</dbReference>
<feature type="domain" description="Amidase" evidence="1">
    <location>
        <begin position="9"/>
        <end position="408"/>
    </location>
</feature>
<dbReference type="Gene3D" id="3.90.1300.10">
    <property type="entry name" value="Amidase signature (AS) domain"/>
    <property type="match status" value="1"/>
</dbReference>
<dbReference type="GO" id="GO:0004039">
    <property type="term" value="F:allophanate hydrolase activity"/>
    <property type="evidence" value="ECO:0007669"/>
    <property type="project" value="UniProtKB-EC"/>
</dbReference>
<dbReference type="Pfam" id="PF21986">
    <property type="entry name" value="AH_C"/>
    <property type="match status" value="1"/>
</dbReference>
<reference evidence="3 4" key="1">
    <citation type="submission" date="2023-04" db="EMBL/GenBank/DDBJ databases">
        <title>Genome Encyclopedia of Bacteria and Archaea VI: Functional Genomics of Type Strains.</title>
        <authorList>
            <person name="Whitman W."/>
        </authorList>
    </citation>
    <scope>NUCLEOTIDE SEQUENCE [LARGE SCALE GENOMIC DNA]</scope>
    <source>
        <strain evidence="3 4">SG_E_30_P1</strain>
    </source>
</reference>
<keyword evidence="3" id="KW-0378">Hydrolase</keyword>
<dbReference type="InterPro" id="IPR014085">
    <property type="entry name" value="Allophanate_hydrolase"/>
</dbReference>
<evidence type="ECO:0000259" key="2">
    <source>
        <dbReference type="Pfam" id="PF21986"/>
    </source>
</evidence>
<dbReference type="Proteomes" id="UP001160142">
    <property type="component" value="Unassembled WGS sequence"/>
</dbReference>
<feature type="domain" description="Allophanate hydrolase C-terminal" evidence="2">
    <location>
        <begin position="435"/>
        <end position="557"/>
    </location>
</feature>
<dbReference type="Pfam" id="PF01425">
    <property type="entry name" value="Amidase"/>
    <property type="match status" value="1"/>
</dbReference>
<dbReference type="NCBIfam" id="NF006043">
    <property type="entry name" value="PRK08186.1"/>
    <property type="match status" value="1"/>
</dbReference>
<name>A0ABT6KM40_9MICO</name>
<protein>
    <submittedName>
        <fullName evidence="3">Allophanate hydrolase</fullName>
        <ecNumber evidence="3">3.5.1.54</ecNumber>
    </submittedName>
</protein>
<dbReference type="InterPro" id="IPR000120">
    <property type="entry name" value="Amidase"/>
</dbReference>
<evidence type="ECO:0000313" key="3">
    <source>
        <dbReference type="EMBL" id="MDH6181078.1"/>
    </source>
</evidence>
<keyword evidence="4" id="KW-1185">Reference proteome</keyword>
<organism evidence="3 4">
    <name type="scientific">Antiquaquibacter oligotrophicus</name>
    <dbReference type="NCBI Taxonomy" id="2880260"/>
    <lineage>
        <taxon>Bacteria</taxon>
        <taxon>Bacillati</taxon>
        <taxon>Actinomycetota</taxon>
        <taxon>Actinomycetes</taxon>
        <taxon>Micrococcales</taxon>
        <taxon>Microbacteriaceae</taxon>
        <taxon>Antiquaquibacter</taxon>
    </lineage>
</organism>
<evidence type="ECO:0000259" key="1">
    <source>
        <dbReference type="Pfam" id="PF01425"/>
    </source>
</evidence>
<gene>
    <name evidence="3" type="ORF">M2152_001260</name>
</gene>
<proteinExistence type="predicted"/>
<dbReference type="InterPro" id="IPR036928">
    <property type="entry name" value="AS_sf"/>
</dbReference>
<dbReference type="InterPro" id="IPR053844">
    <property type="entry name" value="AH_C"/>
</dbReference>